<reference evidence="2" key="1">
    <citation type="submission" date="2015-04" db="EMBL/GenBank/DDBJ databases">
        <title>The genome sequence of the plant pathogenic Rhizarian Plasmodiophora brassicae reveals insights in its biotrophic life cycle and the origin of chitin synthesis.</title>
        <authorList>
            <person name="Schwelm A."/>
            <person name="Fogelqvist J."/>
            <person name="Knaust A."/>
            <person name="Julke S."/>
            <person name="Lilja T."/>
            <person name="Dhandapani V."/>
            <person name="Bonilla-Rosso G."/>
            <person name="Karlsson M."/>
            <person name="Shevchenko A."/>
            <person name="Choi S.R."/>
            <person name="Kim H.G."/>
            <person name="Park J.Y."/>
            <person name="Lim Y.P."/>
            <person name="Ludwig-Muller J."/>
            <person name="Dixelius C."/>
        </authorList>
    </citation>
    <scope>NUCLEOTIDE SEQUENCE</scope>
    <source>
        <tissue evidence="2">Potato root galls</tissue>
    </source>
</reference>
<evidence type="ECO:0000256" key="1">
    <source>
        <dbReference type="SAM" id="Coils"/>
    </source>
</evidence>
<keyword evidence="1" id="KW-0175">Coiled coil</keyword>
<dbReference type="EMBL" id="HACM01003347">
    <property type="protein sequence ID" value="CRZ03789.1"/>
    <property type="molecule type" value="Transcribed_RNA"/>
</dbReference>
<organism evidence="2">
    <name type="scientific">Spongospora subterranea</name>
    <dbReference type="NCBI Taxonomy" id="70186"/>
    <lineage>
        <taxon>Eukaryota</taxon>
        <taxon>Sar</taxon>
        <taxon>Rhizaria</taxon>
        <taxon>Endomyxa</taxon>
        <taxon>Phytomyxea</taxon>
        <taxon>Plasmodiophorida</taxon>
        <taxon>Plasmodiophoridae</taxon>
        <taxon>Spongospora</taxon>
    </lineage>
</organism>
<proteinExistence type="predicted"/>
<name>A0A0H5R6D2_9EUKA</name>
<feature type="coiled-coil region" evidence="1">
    <location>
        <begin position="5"/>
        <end position="38"/>
    </location>
</feature>
<sequence length="112" mass="12816">MTVLKEESRKREATMKSRMEELESMHNLEIKRRQAEHEEEMKGMYLVVERCCKSCSKPSAAIDRDAALQVTIREDAIKARIAELELAAQQVEVESILVAICLLSILRVERGN</sequence>
<dbReference type="AlphaFoldDB" id="A0A0H5R6D2"/>
<protein>
    <submittedName>
        <fullName evidence="2">Uncharacterized protein</fullName>
    </submittedName>
</protein>
<accession>A0A0H5R6D2</accession>
<evidence type="ECO:0000313" key="2">
    <source>
        <dbReference type="EMBL" id="CRZ03789.1"/>
    </source>
</evidence>